<reference evidence="1 2" key="1">
    <citation type="journal article" date="2017" name="Syst. Appl. Microbiol.">
        <title>Pseudomonas caspiana sp. nov., a citrus pathogen in the Pseudomonas syringae phylogenetic group.</title>
        <authorList>
            <person name="Busquets A."/>
            <person name="Gomila M."/>
            <person name="Beiki F."/>
            <person name="Mulet M."/>
            <person name="Rahimian H."/>
            <person name="Garcia-Valdes E."/>
            <person name="Lalucat J."/>
        </authorList>
    </citation>
    <scope>NUCLEOTIDE SEQUENCE [LARGE SCALE GENOMIC DNA]</scope>
    <source>
        <strain evidence="1 2">FBF102</strain>
    </source>
</reference>
<protein>
    <submittedName>
        <fullName evidence="1">AlpA family transcriptional regulator</fullName>
    </submittedName>
</protein>
<name>A0A1Y3NT63_9PSED</name>
<evidence type="ECO:0000313" key="1">
    <source>
        <dbReference type="EMBL" id="OUM70818.1"/>
    </source>
</evidence>
<proteinExistence type="predicted"/>
<dbReference type="EMBL" id="LOHF01000042">
    <property type="protein sequence ID" value="OUM70818.1"/>
    <property type="molecule type" value="Genomic_DNA"/>
</dbReference>
<dbReference type="Gene3D" id="1.10.238.160">
    <property type="match status" value="1"/>
</dbReference>
<dbReference type="AlphaFoldDB" id="A0A1Y3NT63"/>
<dbReference type="Proteomes" id="UP000195440">
    <property type="component" value="Unassembled WGS sequence"/>
</dbReference>
<dbReference type="InterPro" id="IPR010260">
    <property type="entry name" value="AlpA"/>
</dbReference>
<comment type="caution">
    <text evidence="1">The sequence shown here is derived from an EMBL/GenBank/DDBJ whole genome shotgun (WGS) entry which is preliminary data.</text>
</comment>
<dbReference type="OrthoDB" id="8455288at2"/>
<gene>
    <name evidence="1" type="ORF">AUC60_26565</name>
</gene>
<accession>A0A1Y3NT63</accession>
<dbReference type="PANTHER" id="PTHR36154:SF1">
    <property type="entry name" value="DNA-BINDING TRANSCRIPTIONAL ACTIVATOR ALPA"/>
    <property type="match status" value="1"/>
</dbReference>
<dbReference type="Pfam" id="PF05930">
    <property type="entry name" value="Phage_AlpA"/>
    <property type="match status" value="1"/>
</dbReference>
<evidence type="ECO:0000313" key="2">
    <source>
        <dbReference type="Proteomes" id="UP000195440"/>
    </source>
</evidence>
<sequence length="78" mass="8587">MTAQLNEDIEFIRLPDVKKLTGVSTSRIYDMASKGLFPKQVKLGPRAVAWIKAEIIQWNRDQVAASRGPQASASTASK</sequence>
<organism evidence="1 2">
    <name type="scientific">Pseudomonas caspiana</name>
    <dbReference type="NCBI Taxonomy" id="1451454"/>
    <lineage>
        <taxon>Bacteria</taxon>
        <taxon>Pseudomonadati</taxon>
        <taxon>Pseudomonadota</taxon>
        <taxon>Gammaproteobacteria</taxon>
        <taxon>Pseudomonadales</taxon>
        <taxon>Pseudomonadaceae</taxon>
        <taxon>Pseudomonas</taxon>
    </lineage>
</organism>
<dbReference type="PANTHER" id="PTHR36154">
    <property type="entry name" value="DNA-BINDING TRANSCRIPTIONAL ACTIVATOR ALPA"/>
    <property type="match status" value="1"/>
</dbReference>
<dbReference type="RefSeq" id="WP_087274567.1">
    <property type="nucleotide sequence ID" value="NZ_JBJGBV010000038.1"/>
</dbReference>
<keyword evidence="2" id="KW-1185">Reference proteome</keyword>
<dbReference type="InterPro" id="IPR052931">
    <property type="entry name" value="Prophage_regulatory_activator"/>
</dbReference>